<evidence type="ECO:0008006" key="4">
    <source>
        <dbReference type="Google" id="ProtNLM"/>
    </source>
</evidence>
<dbReference type="PANTHER" id="PTHR43249:SF1">
    <property type="entry name" value="D-GLUCOSIDE 3-DEHYDROGENASE"/>
    <property type="match status" value="1"/>
</dbReference>
<name>A0A0F9MA10_9ZZZZ</name>
<dbReference type="Pfam" id="PF02894">
    <property type="entry name" value="GFO_IDH_MocA_C"/>
    <property type="match status" value="1"/>
</dbReference>
<dbReference type="PANTHER" id="PTHR43249">
    <property type="entry name" value="UDP-N-ACETYL-2-AMINO-2-DEOXY-D-GLUCURONATE OXIDASE"/>
    <property type="match status" value="1"/>
</dbReference>
<protein>
    <recommendedName>
        <fullName evidence="4">Gfo/Idh/MocA-like oxidoreductase N-terminal domain-containing protein</fullName>
    </recommendedName>
</protein>
<dbReference type="InterPro" id="IPR000683">
    <property type="entry name" value="Gfo/Idh/MocA-like_OxRdtase_N"/>
</dbReference>
<dbReference type="GO" id="GO:0000166">
    <property type="term" value="F:nucleotide binding"/>
    <property type="evidence" value="ECO:0007669"/>
    <property type="project" value="InterPro"/>
</dbReference>
<evidence type="ECO:0000313" key="3">
    <source>
        <dbReference type="EMBL" id="KKM73510.1"/>
    </source>
</evidence>
<dbReference type="EMBL" id="LAZR01009291">
    <property type="protein sequence ID" value="KKM73510.1"/>
    <property type="molecule type" value="Genomic_DNA"/>
</dbReference>
<comment type="caution">
    <text evidence="3">The sequence shown here is derived from an EMBL/GenBank/DDBJ whole genome shotgun (WGS) entry which is preliminary data.</text>
</comment>
<feature type="non-terminal residue" evidence="3">
    <location>
        <position position="1"/>
    </location>
</feature>
<dbReference type="SUPFAM" id="SSF55347">
    <property type="entry name" value="Glyceraldehyde-3-phosphate dehydrogenase-like, C-terminal domain"/>
    <property type="match status" value="1"/>
</dbReference>
<feature type="domain" description="Gfo/Idh/MocA-like oxidoreductase N-terminal" evidence="1">
    <location>
        <begin position="7"/>
        <end position="75"/>
    </location>
</feature>
<dbReference type="SUPFAM" id="SSF51735">
    <property type="entry name" value="NAD(P)-binding Rossmann-fold domains"/>
    <property type="match status" value="1"/>
</dbReference>
<accession>A0A0F9MA10</accession>
<proteinExistence type="predicted"/>
<organism evidence="3">
    <name type="scientific">marine sediment metagenome</name>
    <dbReference type="NCBI Taxonomy" id="412755"/>
    <lineage>
        <taxon>unclassified sequences</taxon>
        <taxon>metagenomes</taxon>
        <taxon>ecological metagenomes</taxon>
    </lineage>
</organism>
<sequence length="235" mass="26958">FREFERFERHAEKLRREGNGIDYVSICSPNYLHDAHIRFALRNGAHAICEKPLVISPWNLDALARIEEETGKKVYTVLQLRYHLSALAFSQMTWIKHTTMRVNYCTPRGSWYNHSWKGDEEKSGGLLMNIGIHIFDLLRSLGPVFKITLLEKTSRLCKGITVYEAGYVDVTVHWEFHLGRPEQKTITWGKDGSIDLSIGFNNLHTSVYRDIISGGGYGIEDARPSIELVHKLRGL</sequence>
<dbReference type="InterPro" id="IPR004104">
    <property type="entry name" value="Gfo/Idh/MocA-like_OxRdtase_C"/>
</dbReference>
<dbReference type="InterPro" id="IPR036291">
    <property type="entry name" value="NAD(P)-bd_dom_sf"/>
</dbReference>
<reference evidence="3" key="1">
    <citation type="journal article" date="2015" name="Nature">
        <title>Complex archaea that bridge the gap between prokaryotes and eukaryotes.</title>
        <authorList>
            <person name="Spang A."/>
            <person name="Saw J.H."/>
            <person name="Jorgensen S.L."/>
            <person name="Zaremba-Niedzwiedzka K."/>
            <person name="Martijn J."/>
            <person name="Lind A.E."/>
            <person name="van Eijk R."/>
            <person name="Schleper C."/>
            <person name="Guy L."/>
            <person name="Ettema T.J."/>
        </authorList>
    </citation>
    <scope>NUCLEOTIDE SEQUENCE</scope>
</reference>
<dbReference type="Pfam" id="PF01408">
    <property type="entry name" value="GFO_IDH_MocA"/>
    <property type="match status" value="1"/>
</dbReference>
<feature type="domain" description="Gfo/Idh/MocA-like oxidoreductase C-terminal" evidence="2">
    <location>
        <begin position="103"/>
        <end position="141"/>
    </location>
</feature>
<dbReference type="InterPro" id="IPR052515">
    <property type="entry name" value="Gfo/Idh/MocA_Oxidoreductase"/>
</dbReference>
<evidence type="ECO:0000259" key="2">
    <source>
        <dbReference type="Pfam" id="PF02894"/>
    </source>
</evidence>
<dbReference type="Gene3D" id="3.30.360.10">
    <property type="entry name" value="Dihydrodipicolinate Reductase, domain 2"/>
    <property type="match status" value="1"/>
</dbReference>
<dbReference type="AlphaFoldDB" id="A0A0F9MA10"/>
<evidence type="ECO:0000259" key="1">
    <source>
        <dbReference type="Pfam" id="PF01408"/>
    </source>
</evidence>
<gene>
    <name evidence="3" type="ORF">LCGC14_1409720</name>
</gene>
<dbReference type="Gene3D" id="3.40.50.720">
    <property type="entry name" value="NAD(P)-binding Rossmann-like Domain"/>
    <property type="match status" value="1"/>
</dbReference>